<keyword evidence="3" id="KW-0147">Chitin-binding</keyword>
<evidence type="ECO:0000259" key="12">
    <source>
        <dbReference type="PROSITE" id="PS51910"/>
    </source>
</evidence>
<sequence length="343" mass="37100">MQEALKQALKTPLHPLPLSTPSLLMFNSSSNTNIALYWGQDQAGTQLPLSTYCQSNSADIYVVSFLDSFSGKQTNGTGEMAVSYEGPMTSLGGEISICQSLGRKVLISLGGESGQYGLDSGADGETLAGQLWDTFGGGKNASVQRPFGNVIIDGFDLDIEHGDPVGYGDLVNRLRVLYATDTSKMYYVSAAPQCPFPDEWITQALEQSEVDFAFVQFYNNDCGLDEPKNFNFDQWADFAQTRAANKHMKVFLGVPASRKSADTGYVGVPVLTRYIQKLLNHTSFGGVMMWDASSAFGNRDHGKSYVEYAKGALNGVVSNGAGTNFVSGVVFEVVFAVVVVWIL</sequence>
<evidence type="ECO:0000256" key="5">
    <source>
        <dbReference type="ARBA" id="ARBA00023024"/>
    </source>
</evidence>
<keyword evidence="11" id="KW-0812">Transmembrane</keyword>
<evidence type="ECO:0000313" key="13">
    <source>
        <dbReference type="EMBL" id="RDW25051.1"/>
    </source>
</evidence>
<dbReference type="PANTHER" id="PTHR45708">
    <property type="entry name" value="ENDOCHITINASE"/>
    <property type="match status" value="1"/>
</dbReference>
<evidence type="ECO:0000256" key="9">
    <source>
        <dbReference type="RuleBase" id="RU000489"/>
    </source>
</evidence>
<dbReference type="Pfam" id="PF00704">
    <property type="entry name" value="Glyco_hydro_18"/>
    <property type="match status" value="1"/>
</dbReference>
<organism evidence="13 14">
    <name type="scientific">Yarrowia lipolytica</name>
    <name type="common">Candida lipolytica</name>
    <dbReference type="NCBI Taxonomy" id="4952"/>
    <lineage>
        <taxon>Eukaryota</taxon>
        <taxon>Fungi</taxon>
        <taxon>Dikarya</taxon>
        <taxon>Ascomycota</taxon>
        <taxon>Saccharomycotina</taxon>
        <taxon>Dipodascomycetes</taxon>
        <taxon>Dipodascales</taxon>
        <taxon>Dipodascales incertae sedis</taxon>
        <taxon>Yarrowia</taxon>
    </lineage>
</organism>
<evidence type="ECO:0000256" key="2">
    <source>
        <dbReference type="ARBA" id="ARBA00012729"/>
    </source>
</evidence>
<feature type="domain" description="GH18" evidence="12">
    <location>
        <begin position="32"/>
        <end position="316"/>
    </location>
</feature>
<dbReference type="GO" id="GO:0008061">
    <property type="term" value="F:chitin binding"/>
    <property type="evidence" value="ECO:0007669"/>
    <property type="project" value="UniProtKB-KW"/>
</dbReference>
<dbReference type="EMBL" id="KZ859014">
    <property type="protein sequence ID" value="RDW25051.1"/>
    <property type="molecule type" value="Genomic_DNA"/>
</dbReference>
<dbReference type="SUPFAM" id="SSF51445">
    <property type="entry name" value="(Trans)glycosidases"/>
    <property type="match status" value="1"/>
</dbReference>
<evidence type="ECO:0000256" key="6">
    <source>
        <dbReference type="ARBA" id="ARBA00023277"/>
    </source>
</evidence>
<evidence type="ECO:0000256" key="4">
    <source>
        <dbReference type="ARBA" id="ARBA00022801"/>
    </source>
</evidence>
<keyword evidence="4 9" id="KW-0378">Hydrolase</keyword>
<keyword evidence="6" id="KW-0119">Carbohydrate metabolism</keyword>
<dbReference type="PANTHER" id="PTHR45708:SF49">
    <property type="entry name" value="ENDOCHITINASE"/>
    <property type="match status" value="1"/>
</dbReference>
<feature type="transmembrane region" description="Helical" evidence="11">
    <location>
        <begin position="325"/>
        <end position="342"/>
    </location>
</feature>
<dbReference type="GO" id="GO:0005576">
    <property type="term" value="C:extracellular region"/>
    <property type="evidence" value="ECO:0007669"/>
    <property type="project" value="TreeGrafter"/>
</dbReference>
<dbReference type="InterPro" id="IPR001223">
    <property type="entry name" value="Glyco_hydro18_cat"/>
</dbReference>
<dbReference type="Gene3D" id="3.20.20.80">
    <property type="entry name" value="Glycosidases"/>
    <property type="match status" value="1"/>
</dbReference>
<keyword evidence="11" id="KW-0472">Membrane</keyword>
<proteinExistence type="inferred from homology"/>
<evidence type="ECO:0000256" key="11">
    <source>
        <dbReference type="SAM" id="Phobius"/>
    </source>
</evidence>
<dbReference type="Proteomes" id="UP000256601">
    <property type="component" value="Unassembled WGS sequence"/>
</dbReference>
<dbReference type="InterPro" id="IPR050542">
    <property type="entry name" value="Glycosyl_Hydrlase18_Chitinase"/>
</dbReference>
<dbReference type="AlphaFoldDB" id="A0A371C404"/>
<evidence type="ECO:0000256" key="8">
    <source>
        <dbReference type="ARBA" id="ARBA00023326"/>
    </source>
</evidence>
<dbReference type="VEuPathDB" id="FungiDB:YALI1_A02198g"/>
<evidence type="ECO:0000256" key="1">
    <source>
        <dbReference type="ARBA" id="ARBA00000822"/>
    </source>
</evidence>
<dbReference type="InterPro" id="IPR045321">
    <property type="entry name" value="Cts1-like"/>
</dbReference>
<protein>
    <recommendedName>
        <fullName evidence="2">chitinase</fullName>
        <ecNumber evidence="2">3.2.1.14</ecNumber>
    </recommendedName>
</protein>
<dbReference type="VEuPathDB" id="FungiDB:YALI0_A01870g"/>
<dbReference type="GO" id="GO:0000272">
    <property type="term" value="P:polysaccharide catabolic process"/>
    <property type="evidence" value="ECO:0007669"/>
    <property type="project" value="UniProtKB-KW"/>
</dbReference>
<dbReference type="PROSITE" id="PS51910">
    <property type="entry name" value="GH18_2"/>
    <property type="match status" value="1"/>
</dbReference>
<gene>
    <name evidence="13" type="ORF">B0I71DRAFT_171350</name>
</gene>
<reference evidence="13 14" key="1">
    <citation type="submission" date="2018-07" db="EMBL/GenBank/DDBJ databases">
        <title>Draft Genome Assemblies for Five Robust Yarrowia lipolytica Strains Exhibiting High Lipid Production and Pentose Sugar Utilization and Sugar Alcohol Secretion from Undetoxified Lignocellulosic Biomass Hydrolysates.</title>
        <authorList>
            <consortium name="DOE Joint Genome Institute"/>
            <person name="Walker C."/>
            <person name="Ryu S."/>
            <person name="Na H."/>
            <person name="Zane M."/>
            <person name="LaButti K."/>
            <person name="Lipzen A."/>
            <person name="Haridas S."/>
            <person name="Barry K."/>
            <person name="Grigoriev I.V."/>
            <person name="Quarterman J."/>
            <person name="Slininger P."/>
            <person name="Dien B."/>
            <person name="Trinh C.T."/>
        </authorList>
    </citation>
    <scope>NUCLEOTIDE SEQUENCE [LARGE SCALE GENOMIC DNA]</scope>
    <source>
        <strain evidence="13 14">YB392</strain>
    </source>
</reference>
<keyword evidence="7 9" id="KW-0326">Glycosidase</keyword>
<dbReference type="InterPro" id="IPR017853">
    <property type="entry name" value="GH"/>
</dbReference>
<dbReference type="InterPro" id="IPR001579">
    <property type="entry name" value="Glyco_hydro_18_chit_AS"/>
</dbReference>
<comment type="similarity">
    <text evidence="10">Belongs to the glycosyl hydrolase 18 family.</text>
</comment>
<evidence type="ECO:0000256" key="7">
    <source>
        <dbReference type="ARBA" id="ARBA00023295"/>
    </source>
</evidence>
<evidence type="ECO:0000313" key="14">
    <source>
        <dbReference type="Proteomes" id="UP000256601"/>
    </source>
</evidence>
<keyword evidence="11" id="KW-1133">Transmembrane helix</keyword>
<comment type="catalytic activity">
    <reaction evidence="1">
        <text>Random endo-hydrolysis of N-acetyl-beta-D-glucosaminide (1-&gt;4)-beta-linkages in chitin and chitodextrins.</text>
        <dbReference type="EC" id="3.2.1.14"/>
    </reaction>
</comment>
<evidence type="ECO:0000256" key="3">
    <source>
        <dbReference type="ARBA" id="ARBA00022669"/>
    </source>
</evidence>
<accession>A0A371C404</accession>
<dbReference type="CDD" id="cd02877">
    <property type="entry name" value="GH18_hevamine_XipI_class_III"/>
    <property type="match status" value="1"/>
</dbReference>
<keyword evidence="5" id="KW-0146">Chitin degradation</keyword>
<dbReference type="PROSITE" id="PS01095">
    <property type="entry name" value="GH18_1"/>
    <property type="match status" value="1"/>
</dbReference>
<dbReference type="EC" id="3.2.1.14" evidence="2"/>
<name>A0A371C404_YARLL</name>
<dbReference type="OMA" id="YWGQDSA"/>
<keyword evidence="8" id="KW-0624">Polysaccharide degradation</keyword>
<evidence type="ECO:0000256" key="10">
    <source>
        <dbReference type="RuleBase" id="RU004453"/>
    </source>
</evidence>
<dbReference type="GO" id="GO:0006032">
    <property type="term" value="P:chitin catabolic process"/>
    <property type="evidence" value="ECO:0007669"/>
    <property type="project" value="UniProtKB-KW"/>
</dbReference>
<dbReference type="GO" id="GO:0008843">
    <property type="term" value="F:endochitinase activity"/>
    <property type="evidence" value="ECO:0007669"/>
    <property type="project" value="UniProtKB-EC"/>
</dbReference>